<sequence length="376" mass="42792">MANDELLTDEYVAGLLAKDAQDCSLKFSTIGMDAYRSDKKPANLPKPNTRFLRNVIKDTNSHNAALLAKEAAESRARLEKLGGGGRGRTAKPGDVRKRQIGSINAILGNKAPKRSAEETSSHKGSRRDLEEGARRRDGAGKPDRTRDGRDTERGRHSREEDASHRRKRRRRDGSSSDEDRHRSRRGESTHRRRSRSPSRREERRHRERSTSRHRRPRSSRSHRDSDRHRDSRKKSPEPVRERDRDNHESDSDPLEEFIGPAPPPKSPIRTKGRGTISAFSGIDQRFAADYDPKLDVDLDADVDPGGKGDWSEAVEAFRDRQKLRLAQEERMKSAGFSEEDVGRWKDARGEKTEADVRWAKAGEEREWDIGKELGSD</sequence>
<feature type="region of interest" description="Disordered" evidence="1">
    <location>
        <begin position="78"/>
        <end position="276"/>
    </location>
</feature>
<reference evidence="2" key="1">
    <citation type="submission" date="2018-03" db="EMBL/GenBank/DDBJ databases">
        <authorList>
            <person name="Guldener U."/>
        </authorList>
    </citation>
    <scope>NUCLEOTIDE SEQUENCE</scope>
</reference>
<gene>
    <name evidence="2" type="ORF">DNG_02601</name>
</gene>
<evidence type="ECO:0000256" key="1">
    <source>
        <dbReference type="SAM" id="MobiDB-lite"/>
    </source>
</evidence>
<dbReference type="Proteomes" id="UP001187682">
    <property type="component" value="Unassembled WGS sequence"/>
</dbReference>
<dbReference type="EMBL" id="ONZQ02000003">
    <property type="protein sequence ID" value="SPN99750.1"/>
    <property type="molecule type" value="Genomic_DNA"/>
</dbReference>
<feature type="compositionally biased region" description="Basic residues" evidence="1">
    <location>
        <begin position="190"/>
        <end position="220"/>
    </location>
</feature>
<evidence type="ECO:0000313" key="2">
    <source>
        <dbReference type="EMBL" id="SPN99750.1"/>
    </source>
</evidence>
<dbReference type="PANTHER" id="PTHR40132">
    <property type="entry name" value="PRE-MRNA-SPLICING FACTOR 38B"/>
    <property type="match status" value="1"/>
</dbReference>
<feature type="compositionally biased region" description="Basic and acidic residues" evidence="1">
    <location>
        <begin position="221"/>
        <end position="250"/>
    </location>
</feature>
<evidence type="ECO:0000313" key="3">
    <source>
        <dbReference type="Proteomes" id="UP001187682"/>
    </source>
</evidence>
<keyword evidence="3" id="KW-1185">Reference proteome</keyword>
<dbReference type="PANTHER" id="PTHR40132:SF1">
    <property type="entry name" value="PRE-MRNA-SPLICING FACTOR 38B"/>
    <property type="match status" value="1"/>
</dbReference>
<feature type="compositionally biased region" description="Basic and acidic residues" evidence="1">
    <location>
        <begin position="172"/>
        <end position="189"/>
    </location>
</feature>
<dbReference type="AlphaFoldDB" id="A0AAE8MV30"/>
<evidence type="ECO:0008006" key="4">
    <source>
        <dbReference type="Google" id="ProtNLM"/>
    </source>
</evidence>
<name>A0AAE8MV30_9PEZI</name>
<proteinExistence type="predicted"/>
<organism evidence="2 3">
    <name type="scientific">Cephalotrichum gorgonifer</name>
    <dbReference type="NCBI Taxonomy" id="2041049"/>
    <lineage>
        <taxon>Eukaryota</taxon>
        <taxon>Fungi</taxon>
        <taxon>Dikarya</taxon>
        <taxon>Ascomycota</taxon>
        <taxon>Pezizomycotina</taxon>
        <taxon>Sordariomycetes</taxon>
        <taxon>Hypocreomycetidae</taxon>
        <taxon>Microascales</taxon>
        <taxon>Microascaceae</taxon>
        <taxon>Cephalotrichum</taxon>
    </lineage>
</organism>
<protein>
    <recommendedName>
        <fullName evidence="4">Pre-mRNA-splicing factor 38B</fullName>
    </recommendedName>
</protein>
<comment type="caution">
    <text evidence="2">The sequence shown here is derived from an EMBL/GenBank/DDBJ whole genome shotgun (WGS) entry which is preliminary data.</text>
</comment>
<accession>A0AAE8MV30</accession>
<feature type="compositionally biased region" description="Basic and acidic residues" evidence="1">
    <location>
        <begin position="114"/>
        <end position="163"/>
    </location>
</feature>